<dbReference type="Gene3D" id="1.10.238.10">
    <property type="entry name" value="EF-hand"/>
    <property type="match status" value="1"/>
</dbReference>
<gene>
    <name evidence="5" type="primary">LOC101846958</name>
</gene>
<dbReference type="GeneID" id="101846958"/>
<feature type="signal peptide" evidence="2">
    <location>
        <begin position="1"/>
        <end position="23"/>
    </location>
</feature>
<evidence type="ECO:0000313" key="5">
    <source>
        <dbReference type="RefSeq" id="XP_012937300.1"/>
    </source>
</evidence>
<keyword evidence="2" id="KW-0732">Signal</keyword>
<feature type="domain" description="EF-hand" evidence="3">
    <location>
        <begin position="148"/>
        <end position="183"/>
    </location>
</feature>
<proteinExistence type="predicted"/>
<evidence type="ECO:0000259" key="3">
    <source>
        <dbReference type="PROSITE" id="PS50222"/>
    </source>
</evidence>
<dbReference type="PROSITE" id="PS51257">
    <property type="entry name" value="PROKAR_LIPOPROTEIN"/>
    <property type="match status" value="1"/>
</dbReference>
<dbReference type="InterPro" id="IPR002048">
    <property type="entry name" value="EF_hand_dom"/>
</dbReference>
<keyword evidence="1" id="KW-0106">Calcium</keyword>
<keyword evidence="4" id="KW-1185">Reference proteome</keyword>
<dbReference type="Pfam" id="PF13202">
    <property type="entry name" value="EF-hand_5"/>
    <property type="match status" value="1"/>
</dbReference>
<organism evidence="4 5">
    <name type="scientific">Aplysia californica</name>
    <name type="common">California sea hare</name>
    <dbReference type="NCBI Taxonomy" id="6500"/>
    <lineage>
        <taxon>Eukaryota</taxon>
        <taxon>Metazoa</taxon>
        <taxon>Spiralia</taxon>
        <taxon>Lophotrochozoa</taxon>
        <taxon>Mollusca</taxon>
        <taxon>Gastropoda</taxon>
        <taxon>Heterobranchia</taxon>
        <taxon>Euthyneura</taxon>
        <taxon>Tectipleura</taxon>
        <taxon>Aplysiida</taxon>
        <taxon>Aplysioidea</taxon>
        <taxon>Aplysiidae</taxon>
        <taxon>Aplysia</taxon>
    </lineage>
</organism>
<name>A0ABM0ZYR1_APLCA</name>
<dbReference type="Proteomes" id="UP000694888">
    <property type="component" value="Unplaced"/>
</dbReference>
<feature type="chain" id="PRO_5046569806" evidence="2">
    <location>
        <begin position="24"/>
        <end position="302"/>
    </location>
</feature>
<dbReference type="PROSITE" id="PS50222">
    <property type="entry name" value="EF_HAND_2"/>
    <property type="match status" value="1"/>
</dbReference>
<accession>A0ABM0ZYR1</accession>
<dbReference type="InterPro" id="IPR018247">
    <property type="entry name" value="EF_Hand_1_Ca_BS"/>
</dbReference>
<protein>
    <submittedName>
        <fullName evidence="5">Uncharacterized protein LOC101846958</fullName>
    </submittedName>
</protein>
<sequence length="302" mass="32943">MARVTDTFVLVVFLCLSAGSCQAAIANTAMLVQVLDDNNDGVISQPELNSLFVSLAGNDDKMTRCKFVQELTSAFHGSPCDVSALFDVLQVEEADTLTEAELKAAILGDKDTKNVSSVRDTVADLETRVADALSKPFQQTNGPITMKYTDFKVTNWANDADTNNDGIVSRSEISTALRALDSNGDYGIQRCELVENLSARYAQHPLTSNQMYDILFQSRDITWAPVDSDFLSDAMDEDKNGDASKAEFIAYFTEQNKRASGVIIQHEDLTGRPRAGDGATSLTLRVSLLGTSLLLYCLLTRP</sequence>
<evidence type="ECO:0000313" key="4">
    <source>
        <dbReference type="Proteomes" id="UP000694888"/>
    </source>
</evidence>
<dbReference type="SUPFAM" id="SSF47473">
    <property type="entry name" value="EF-hand"/>
    <property type="match status" value="1"/>
</dbReference>
<reference evidence="5" key="1">
    <citation type="submission" date="2025-08" db="UniProtKB">
        <authorList>
            <consortium name="RefSeq"/>
        </authorList>
    </citation>
    <scope>IDENTIFICATION</scope>
</reference>
<dbReference type="PROSITE" id="PS00018">
    <property type="entry name" value="EF_HAND_1"/>
    <property type="match status" value="2"/>
</dbReference>
<evidence type="ECO:0000256" key="2">
    <source>
        <dbReference type="SAM" id="SignalP"/>
    </source>
</evidence>
<evidence type="ECO:0000256" key="1">
    <source>
        <dbReference type="ARBA" id="ARBA00022837"/>
    </source>
</evidence>
<dbReference type="RefSeq" id="XP_012937300.1">
    <property type="nucleotide sequence ID" value="XM_013081846.1"/>
</dbReference>
<dbReference type="InterPro" id="IPR011992">
    <property type="entry name" value="EF-hand-dom_pair"/>
</dbReference>